<dbReference type="EMBL" id="KE148153">
    <property type="protein sequence ID" value="EPE06254.1"/>
    <property type="molecule type" value="Genomic_DNA"/>
</dbReference>
<feature type="compositionally biased region" description="Basic and acidic residues" evidence="1">
    <location>
        <begin position="461"/>
        <end position="496"/>
    </location>
</feature>
<feature type="region of interest" description="Disordered" evidence="1">
    <location>
        <begin position="336"/>
        <end position="533"/>
    </location>
</feature>
<feature type="region of interest" description="Disordered" evidence="1">
    <location>
        <begin position="547"/>
        <end position="614"/>
    </location>
</feature>
<feature type="compositionally biased region" description="Low complexity" evidence="1">
    <location>
        <begin position="313"/>
        <end position="322"/>
    </location>
</feature>
<sequence>MRYKYPMMQSGPTSAASPQMDLHNVQDRTVQKQKEQQSAPRSTSNIRIRHISSAAPSTLNRTCSDPKSYAQHSSQTSSSQTWSSSSFASSTFSSARHRQPHAHGFHSQSTLESFDPDTATPQRSYATKPPSSSLVKFSQSPASSSTSIRSSSSRPPQAKPPRPQVSSQTHFPYHSVRNQVYDRFHPTPLDKVRQQKQLQLQNMPLFLPLSLGGTAADDKQREKEKRLSRAKSQPLSRHNLSQNPAPATIHVRKHKVHTGESCRSGVDPHDLSRRLYSVLAQRGELPPCGVGNVALPAESKRMPTSKPEPAPSAAPAATSKPAGPYVPCQAATQFTRTTATMGVPRKTIRLKPRMSNMALSGPSEEHKEQQPLQKRSSVSPSTSLRHAYKDTQSTPGCRRPSMKDGDESTQEPSDNAEKAETKSDSTDGSDPDPEEDNELAATSTTKGLSKATPPAEYMRIAQERSVDWTQSDEMRQQRETAEKEKEEAEREAEKKGNRLHRLRARLSTFSRERLSDYKSPATSPPASPSRIAAIPEERYVVPMDGVLNGRRSGRADEEVPALASPTASSPPSTTELSLTTSATLAQPLGQTHTQAHSKLSRNRSSDRFLSMFKN</sequence>
<dbReference type="Proteomes" id="UP000016923">
    <property type="component" value="Unassembled WGS sequence"/>
</dbReference>
<evidence type="ECO:0000313" key="3">
    <source>
        <dbReference type="Proteomes" id="UP000016923"/>
    </source>
</evidence>
<feature type="region of interest" description="Disordered" evidence="1">
    <location>
        <begin position="209"/>
        <end position="248"/>
    </location>
</feature>
<reference evidence="2 3" key="1">
    <citation type="journal article" date="2013" name="BMC Genomics">
        <title>The genome and transcriptome of the pine saprophyte Ophiostoma piceae, and a comparison with the bark beetle-associated pine pathogen Grosmannia clavigera.</title>
        <authorList>
            <person name="Haridas S."/>
            <person name="Wang Y."/>
            <person name="Lim L."/>
            <person name="Massoumi Alamouti S."/>
            <person name="Jackman S."/>
            <person name="Docking R."/>
            <person name="Robertson G."/>
            <person name="Birol I."/>
            <person name="Bohlmann J."/>
            <person name="Breuil C."/>
        </authorList>
    </citation>
    <scope>NUCLEOTIDE SEQUENCE [LARGE SCALE GENOMIC DNA]</scope>
    <source>
        <strain evidence="2 3">UAMH 11346</strain>
    </source>
</reference>
<gene>
    <name evidence="2" type="ORF">F503_02382</name>
</gene>
<evidence type="ECO:0000256" key="1">
    <source>
        <dbReference type="SAM" id="MobiDB-lite"/>
    </source>
</evidence>
<feature type="compositionally biased region" description="Basic and acidic residues" evidence="1">
    <location>
        <begin position="216"/>
        <end position="227"/>
    </location>
</feature>
<dbReference type="HOGENOM" id="CLU_444877_0_0_1"/>
<evidence type="ECO:0000313" key="2">
    <source>
        <dbReference type="EMBL" id="EPE06254.1"/>
    </source>
</evidence>
<protein>
    <submittedName>
        <fullName evidence="2">Uncharacterized protein</fullName>
    </submittedName>
</protein>
<keyword evidence="3" id="KW-1185">Reference proteome</keyword>
<proteinExistence type="predicted"/>
<feature type="compositionally biased region" description="Basic and acidic residues" evidence="1">
    <location>
        <begin position="24"/>
        <end position="35"/>
    </location>
</feature>
<feature type="compositionally biased region" description="Low complexity" evidence="1">
    <location>
        <begin position="68"/>
        <end position="94"/>
    </location>
</feature>
<dbReference type="AlphaFoldDB" id="S3BYF2"/>
<feature type="compositionally biased region" description="Polar residues" evidence="1">
    <location>
        <begin position="370"/>
        <end position="395"/>
    </location>
</feature>
<feature type="compositionally biased region" description="Basic residues" evidence="1">
    <location>
        <begin position="95"/>
        <end position="104"/>
    </location>
</feature>
<feature type="compositionally biased region" description="Polar residues" evidence="1">
    <location>
        <begin position="119"/>
        <end position="137"/>
    </location>
</feature>
<feature type="region of interest" description="Disordered" evidence="1">
    <location>
        <begin position="298"/>
        <end position="324"/>
    </location>
</feature>
<feature type="region of interest" description="Disordered" evidence="1">
    <location>
        <begin position="1"/>
        <end position="172"/>
    </location>
</feature>
<dbReference type="STRING" id="1262450.S3BYF2"/>
<name>S3BYF2_OPHP1</name>
<feature type="compositionally biased region" description="Basic and acidic residues" evidence="1">
    <location>
        <begin position="415"/>
        <end position="425"/>
    </location>
</feature>
<feature type="compositionally biased region" description="Low complexity" evidence="1">
    <location>
        <begin position="138"/>
        <end position="156"/>
    </location>
</feature>
<accession>S3BYF2</accession>
<feature type="compositionally biased region" description="Polar residues" evidence="1">
    <location>
        <begin position="54"/>
        <end position="65"/>
    </location>
</feature>
<dbReference type="VEuPathDB" id="FungiDB:F503_02382"/>
<feature type="compositionally biased region" description="Polar residues" evidence="1">
    <location>
        <begin position="36"/>
        <end position="46"/>
    </location>
</feature>
<feature type="compositionally biased region" description="Low complexity" evidence="1">
    <location>
        <begin position="560"/>
        <end position="588"/>
    </location>
</feature>
<organism evidence="2 3">
    <name type="scientific">Ophiostoma piceae (strain UAMH 11346)</name>
    <name type="common">Sap stain fungus</name>
    <dbReference type="NCBI Taxonomy" id="1262450"/>
    <lineage>
        <taxon>Eukaryota</taxon>
        <taxon>Fungi</taxon>
        <taxon>Dikarya</taxon>
        <taxon>Ascomycota</taxon>
        <taxon>Pezizomycotina</taxon>
        <taxon>Sordariomycetes</taxon>
        <taxon>Sordariomycetidae</taxon>
        <taxon>Ophiostomatales</taxon>
        <taxon>Ophiostomataceae</taxon>
        <taxon>Ophiostoma</taxon>
    </lineage>
</organism>
<feature type="compositionally biased region" description="Acidic residues" evidence="1">
    <location>
        <begin position="427"/>
        <end position="438"/>
    </location>
</feature>
<feature type="compositionally biased region" description="Polar residues" evidence="1">
    <location>
        <begin position="230"/>
        <end position="245"/>
    </location>
</feature>